<reference evidence="1 2" key="1">
    <citation type="submission" date="2024-01" db="EMBL/GenBank/DDBJ databases">
        <title>Genome assemblies of Stephania.</title>
        <authorList>
            <person name="Yang L."/>
        </authorList>
    </citation>
    <scope>NUCLEOTIDE SEQUENCE [LARGE SCALE GENOMIC DNA]</scope>
    <source>
        <strain evidence="1">QJT</strain>
        <tissue evidence="1">Leaf</tissue>
    </source>
</reference>
<organism evidence="1 2">
    <name type="scientific">Stephania japonica</name>
    <dbReference type="NCBI Taxonomy" id="461633"/>
    <lineage>
        <taxon>Eukaryota</taxon>
        <taxon>Viridiplantae</taxon>
        <taxon>Streptophyta</taxon>
        <taxon>Embryophyta</taxon>
        <taxon>Tracheophyta</taxon>
        <taxon>Spermatophyta</taxon>
        <taxon>Magnoliopsida</taxon>
        <taxon>Ranunculales</taxon>
        <taxon>Menispermaceae</taxon>
        <taxon>Menispermoideae</taxon>
        <taxon>Cissampelideae</taxon>
        <taxon>Stephania</taxon>
    </lineage>
</organism>
<sequence length="150" mass="16883">MVDWCVVGCLVEVGIGSKHGDVSRGVKNPVSEAFCNRHRGNAMSIPAHGVTYVRLEQRSREHAVKTPPRPNKVTASLTYELGRQPHLHTVEEPPKPLDATASRRHDTVHYEIPNEVRAAIDEWEFWVLGIVIGFGEIENLKEEISFYLGF</sequence>
<keyword evidence="2" id="KW-1185">Reference proteome</keyword>
<evidence type="ECO:0000313" key="2">
    <source>
        <dbReference type="Proteomes" id="UP001417504"/>
    </source>
</evidence>
<protein>
    <submittedName>
        <fullName evidence="1">Uncharacterized protein</fullName>
    </submittedName>
</protein>
<evidence type="ECO:0000313" key="1">
    <source>
        <dbReference type="EMBL" id="KAK9108974.1"/>
    </source>
</evidence>
<dbReference type="AlphaFoldDB" id="A0AAP0I5E2"/>
<name>A0AAP0I5E2_9MAGN</name>
<dbReference type="Proteomes" id="UP001417504">
    <property type="component" value="Unassembled WGS sequence"/>
</dbReference>
<accession>A0AAP0I5E2</accession>
<comment type="caution">
    <text evidence="1">The sequence shown here is derived from an EMBL/GenBank/DDBJ whole genome shotgun (WGS) entry which is preliminary data.</text>
</comment>
<dbReference type="EMBL" id="JBBNAE010000007">
    <property type="protein sequence ID" value="KAK9108974.1"/>
    <property type="molecule type" value="Genomic_DNA"/>
</dbReference>
<gene>
    <name evidence="1" type="ORF">Sjap_017034</name>
</gene>
<proteinExistence type="predicted"/>